<name>A0A915IQS3_ROMCU</name>
<dbReference type="Proteomes" id="UP000887565">
    <property type="component" value="Unplaced"/>
</dbReference>
<accession>A0A915IQS3</accession>
<evidence type="ECO:0000313" key="1">
    <source>
        <dbReference type="Proteomes" id="UP000887565"/>
    </source>
</evidence>
<proteinExistence type="predicted"/>
<organism evidence="1 2">
    <name type="scientific">Romanomermis culicivorax</name>
    <name type="common">Nematode worm</name>
    <dbReference type="NCBI Taxonomy" id="13658"/>
    <lineage>
        <taxon>Eukaryota</taxon>
        <taxon>Metazoa</taxon>
        <taxon>Ecdysozoa</taxon>
        <taxon>Nematoda</taxon>
        <taxon>Enoplea</taxon>
        <taxon>Dorylaimia</taxon>
        <taxon>Mermithida</taxon>
        <taxon>Mermithoidea</taxon>
        <taxon>Mermithidae</taxon>
        <taxon>Romanomermis</taxon>
    </lineage>
</organism>
<dbReference type="WBParaSite" id="nRc.2.0.1.t16161-RA">
    <property type="protein sequence ID" value="nRc.2.0.1.t16161-RA"/>
    <property type="gene ID" value="nRc.2.0.1.g16161"/>
</dbReference>
<evidence type="ECO:0000313" key="2">
    <source>
        <dbReference type="WBParaSite" id="nRc.2.0.1.t16161-RA"/>
    </source>
</evidence>
<keyword evidence="1" id="KW-1185">Reference proteome</keyword>
<dbReference type="AlphaFoldDB" id="A0A915IQS3"/>
<sequence>AERFKLLLIGSVLFHPKRQLGISGCTTCRCSQAGMIPTLSGLLKSFLGGAEAVPPLPNVRVGLTILTRAQRSTKMAGFGTRGLAEASILWVEC</sequence>
<reference evidence="2" key="1">
    <citation type="submission" date="2022-11" db="UniProtKB">
        <authorList>
            <consortium name="WormBaseParasite"/>
        </authorList>
    </citation>
    <scope>IDENTIFICATION</scope>
</reference>
<protein>
    <submittedName>
        <fullName evidence="2">Uncharacterized protein</fullName>
    </submittedName>
</protein>